<feature type="compositionally biased region" description="Polar residues" evidence="1">
    <location>
        <begin position="56"/>
        <end position="68"/>
    </location>
</feature>
<gene>
    <name evidence="2" type="ORF">BN860_07866g</name>
</gene>
<accession>A0A8J2T796</accession>
<evidence type="ECO:0000313" key="3">
    <source>
        <dbReference type="Proteomes" id="UP000019375"/>
    </source>
</evidence>
<sequence>MLQDNMPASQDAAEPLLASRNSVRIDPTSTRRRKKQQQERGPHGNQLSRFSRWDQYKQSSMSRSNSAPRTALGNGLGRRASVRRTDFTNKKELDRFSKERRFIFHRGFFERNARKGSINARNRDNRPRLKNSAELNSALQYVDLSTMEPEEVMPAKDVISFKPVHLRQRTAAVIASSTTPLDEYVRVLGRKASVKGPPPAISAPLEGKIPRTTASLSVRRSLTTPASIKSRRSYSPRRQKIEDLWKEYLFLVISQRLQLRISLLRDIDDNIWQKSVPVIPKESRKMDNLRHTDNCLTTVTSGDDVEEASISSLVARRKAL</sequence>
<proteinExistence type="predicted"/>
<protein>
    <submittedName>
        <fullName evidence="2">ZYBA0S04-07866g1_1</fullName>
    </submittedName>
</protein>
<feature type="region of interest" description="Disordered" evidence="1">
    <location>
        <begin position="1"/>
        <end position="83"/>
    </location>
</feature>
<organism evidence="2 3">
    <name type="scientific">Zygosaccharomyces bailii (strain CLIB 213 / ATCC 58445 / CBS 680 / BCRC 21525 / NBRC 1098 / NCYC 1416 / NRRL Y-2227)</name>
    <dbReference type="NCBI Taxonomy" id="1333698"/>
    <lineage>
        <taxon>Eukaryota</taxon>
        <taxon>Fungi</taxon>
        <taxon>Dikarya</taxon>
        <taxon>Ascomycota</taxon>
        <taxon>Saccharomycotina</taxon>
        <taxon>Saccharomycetes</taxon>
        <taxon>Saccharomycetales</taxon>
        <taxon>Saccharomycetaceae</taxon>
        <taxon>Zygosaccharomyces</taxon>
    </lineage>
</organism>
<dbReference type="EMBL" id="HG316457">
    <property type="protein sequence ID" value="CDF89588.1"/>
    <property type="molecule type" value="Genomic_DNA"/>
</dbReference>
<keyword evidence="3" id="KW-1185">Reference proteome</keyword>
<dbReference type="OrthoDB" id="4036037at2759"/>
<evidence type="ECO:0000256" key="1">
    <source>
        <dbReference type="SAM" id="MobiDB-lite"/>
    </source>
</evidence>
<name>A0A8J2T796_ZYGB2</name>
<dbReference type="Proteomes" id="UP000019375">
    <property type="component" value="Unassembled WGS sequence"/>
</dbReference>
<dbReference type="AlphaFoldDB" id="A0A8J2T796"/>
<reference evidence="3" key="1">
    <citation type="journal article" date="2013" name="Genome Announc.">
        <title>Genome sequence of the food spoilage yeast Zygosaccharomyces bailii CLIB 213(T).</title>
        <authorList>
            <person name="Galeote V."/>
            <person name="Bigey F."/>
            <person name="Devillers H."/>
            <person name="Neuveglise C."/>
            <person name="Dequin S."/>
        </authorList>
    </citation>
    <scope>NUCLEOTIDE SEQUENCE [LARGE SCALE GENOMIC DNA]</scope>
    <source>
        <strain evidence="3">CLIB 213 / ATCC 58445 / CBS 680 / CCRC 21525 / NBRC 1098 / NCYC 1416 / NRRL Y-2227</strain>
    </source>
</reference>
<evidence type="ECO:0000313" key="2">
    <source>
        <dbReference type="EMBL" id="CDF89588.1"/>
    </source>
</evidence>